<feature type="transmembrane region" description="Helical" evidence="8">
    <location>
        <begin position="200"/>
        <end position="221"/>
    </location>
</feature>
<feature type="transmembrane region" description="Helical" evidence="8">
    <location>
        <begin position="157"/>
        <end position="188"/>
    </location>
</feature>
<dbReference type="AlphaFoldDB" id="A0A370GTT7"/>
<feature type="transmembrane region" description="Helical" evidence="8">
    <location>
        <begin position="290"/>
        <end position="311"/>
    </location>
</feature>
<gene>
    <name evidence="10" type="ORF">C8D86_10411</name>
</gene>
<organism evidence="10 11">
    <name type="scientific">Aquicella lusitana</name>
    <dbReference type="NCBI Taxonomy" id="254246"/>
    <lineage>
        <taxon>Bacteria</taxon>
        <taxon>Pseudomonadati</taxon>
        <taxon>Pseudomonadota</taxon>
        <taxon>Gammaproteobacteria</taxon>
        <taxon>Legionellales</taxon>
        <taxon>Coxiellaceae</taxon>
        <taxon>Aquicella</taxon>
    </lineage>
</organism>
<evidence type="ECO:0000256" key="2">
    <source>
        <dbReference type="ARBA" id="ARBA00022475"/>
    </source>
</evidence>
<dbReference type="InterPro" id="IPR038731">
    <property type="entry name" value="RgtA/B/C-like"/>
</dbReference>
<evidence type="ECO:0000256" key="7">
    <source>
        <dbReference type="ARBA" id="ARBA00023136"/>
    </source>
</evidence>
<name>A0A370GTT7_9COXI</name>
<feature type="transmembrane region" description="Helical" evidence="8">
    <location>
        <begin position="78"/>
        <end position="99"/>
    </location>
</feature>
<feature type="domain" description="Glycosyltransferase RgtA/B/C/D-like" evidence="9">
    <location>
        <begin position="58"/>
        <end position="218"/>
    </location>
</feature>
<keyword evidence="11" id="KW-1185">Reference proteome</keyword>
<proteinExistence type="predicted"/>
<keyword evidence="6 8" id="KW-1133">Transmembrane helix</keyword>
<sequence length="497" mass="56837">MEYKLNKHLHAERWLFLFISIHLIGWTLVPALVRYNLPLDAIEGTTWGHQLQWGYDKNPFLNGWLTALAGFLGGPSGWMIYLFSQISVVVCFWAIWRVAKNMLHPAYALISVMLLEGAQYYNFHAIDFNDNTLELGLWGLSIYFFYKALRSSNHYRAWFLTGLLAGLAFMAKYYTAVLLASMTLFLFLRAENRKQLITPAPYVGLVTFLIVILPHLVWLFFHDFITVTYVFQRTSSPPSWTNHFFFPLQFTWQQGQVLLPVLALFALLLMGKKPILAQEKTELTSFDKAFLFYIGLGPFLLTILLALLFGIRLRAGWGMPLWSLGGVILVAMLQPHLTKSKFYRFIAAIFIMIGAMLSAYSLSLIDSPDPSSANFPGREIAETVTNAWREKYHTPLAYVGGSRWVGGNIGFYSSDHPAVFIEWNKKRAPWINIADMKKQGAVFVWEISAGETLQDSVRKQFPQLLENQIMTFSWLRNRYDLSPIKIGVAILPPAESR</sequence>
<evidence type="ECO:0000313" key="11">
    <source>
        <dbReference type="Proteomes" id="UP000254720"/>
    </source>
</evidence>
<feature type="transmembrane region" description="Helical" evidence="8">
    <location>
        <begin position="250"/>
        <end position="269"/>
    </location>
</feature>
<dbReference type="Pfam" id="PF13231">
    <property type="entry name" value="PMT_2"/>
    <property type="match status" value="1"/>
</dbReference>
<feature type="transmembrane region" description="Helical" evidence="8">
    <location>
        <begin position="106"/>
        <end position="123"/>
    </location>
</feature>
<evidence type="ECO:0000256" key="6">
    <source>
        <dbReference type="ARBA" id="ARBA00022989"/>
    </source>
</evidence>
<keyword evidence="3 10" id="KW-0328">Glycosyltransferase</keyword>
<keyword evidence="4 10" id="KW-0808">Transferase</keyword>
<evidence type="ECO:0000256" key="4">
    <source>
        <dbReference type="ARBA" id="ARBA00022679"/>
    </source>
</evidence>
<comment type="caution">
    <text evidence="10">The sequence shown here is derived from an EMBL/GenBank/DDBJ whole genome shotgun (WGS) entry which is preliminary data.</text>
</comment>
<dbReference type="PANTHER" id="PTHR33908:SF9">
    <property type="entry name" value="BLL5595 PROTEIN"/>
    <property type="match status" value="1"/>
</dbReference>
<evidence type="ECO:0000313" key="10">
    <source>
        <dbReference type="EMBL" id="RDI46889.1"/>
    </source>
</evidence>
<feature type="transmembrane region" description="Helical" evidence="8">
    <location>
        <begin position="317"/>
        <end position="333"/>
    </location>
</feature>
<feature type="transmembrane region" description="Helical" evidence="8">
    <location>
        <begin position="345"/>
        <end position="365"/>
    </location>
</feature>
<dbReference type="EMBL" id="QQAX01000004">
    <property type="protein sequence ID" value="RDI46889.1"/>
    <property type="molecule type" value="Genomic_DNA"/>
</dbReference>
<evidence type="ECO:0000256" key="3">
    <source>
        <dbReference type="ARBA" id="ARBA00022676"/>
    </source>
</evidence>
<accession>A0A370GTT7</accession>
<comment type="subcellular location">
    <subcellularLocation>
        <location evidence="1">Cell membrane</location>
        <topology evidence="1">Multi-pass membrane protein</topology>
    </subcellularLocation>
</comment>
<feature type="transmembrane region" description="Helical" evidence="8">
    <location>
        <begin position="14"/>
        <end position="33"/>
    </location>
</feature>
<protein>
    <submittedName>
        <fullName evidence="10">Dolichyl-phosphate-mannose-protein mannosyltransferase</fullName>
    </submittedName>
</protein>
<reference evidence="10 11" key="1">
    <citation type="submission" date="2018-07" db="EMBL/GenBank/DDBJ databases">
        <title>Genomic Encyclopedia of Type Strains, Phase IV (KMG-IV): sequencing the most valuable type-strain genomes for metagenomic binning, comparative biology and taxonomic classification.</title>
        <authorList>
            <person name="Goeker M."/>
        </authorList>
    </citation>
    <scope>NUCLEOTIDE SEQUENCE [LARGE SCALE GENOMIC DNA]</scope>
    <source>
        <strain evidence="10 11">DSM 16500</strain>
    </source>
</reference>
<dbReference type="GO" id="GO:0005886">
    <property type="term" value="C:plasma membrane"/>
    <property type="evidence" value="ECO:0007669"/>
    <property type="project" value="UniProtKB-SubCell"/>
</dbReference>
<dbReference type="GO" id="GO:0016763">
    <property type="term" value="F:pentosyltransferase activity"/>
    <property type="evidence" value="ECO:0007669"/>
    <property type="project" value="TreeGrafter"/>
</dbReference>
<dbReference type="InterPro" id="IPR050297">
    <property type="entry name" value="LipidA_mod_glycosyltrf_83"/>
</dbReference>
<keyword evidence="7 8" id="KW-0472">Membrane</keyword>
<evidence type="ECO:0000259" key="9">
    <source>
        <dbReference type="Pfam" id="PF13231"/>
    </source>
</evidence>
<keyword evidence="5 8" id="KW-0812">Transmembrane</keyword>
<dbReference type="OrthoDB" id="108054at2"/>
<dbReference type="PANTHER" id="PTHR33908">
    <property type="entry name" value="MANNOSYLTRANSFERASE YKCB-RELATED"/>
    <property type="match status" value="1"/>
</dbReference>
<evidence type="ECO:0000256" key="5">
    <source>
        <dbReference type="ARBA" id="ARBA00022692"/>
    </source>
</evidence>
<evidence type="ECO:0000256" key="1">
    <source>
        <dbReference type="ARBA" id="ARBA00004651"/>
    </source>
</evidence>
<dbReference type="Proteomes" id="UP000254720">
    <property type="component" value="Unassembled WGS sequence"/>
</dbReference>
<evidence type="ECO:0000256" key="8">
    <source>
        <dbReference type="SAM" id="Phobius"/>
    </source>
</evidence>
<dbReference type="RefSeq" id="WP_114833662.1">
    <property type="nucleotide sequence ID" value="NZ_LR699114.1"/>
</dbReference>
<keyword evidence="2" id="KW-1003">Cell membrane</keyword>
<dbReference type="GO" id="GO:0009103">
    <property type="term" value="P:lipopolysaccharide biosynthetic process"/>
    <property type="evidence" value="ECO:0007669"/>
    <property type="project" value="UniProtKB-ARBA"/>
</dbReference>